<keyword evidence="5" id="KW-1185">Reference proteome</keyword>
<protein>
    <submittedName>
        <fullName evidence="4">ABC-2 type transport system ATP-binding protein</fullName>
    </submittedName>
</protein>
<dbReference type="PANTHER" id="PTHR43158:SF5">
    <property type="entry name" value="ABC TRANSPORTER, ATP-BINDING PROTEIN"/>
    <property type="match status" value="1"/>
</dbReference>
<dbReference type="SUPFAM" id="SSF52540">
    <property type="entry name" value="P-loop containing nucleoside triphosphate hydrolases"/>
    <property type="match status" value="1"/>
</dbReference>
<name>A0A2A9EEQ6_9MICO</name>
<dbReference type="RefSeq" id="WP_098457914.1">
    <property type="nucleotide sequence ID" value="NZ_PDJH01000001.1"/>
</dbReference>
<keyword evidence="2 4" id="KW-0067">ATP-binding</keyword>
<dbReference type="EMBL" id="PDJH01000001">
    <property type="protein sequence ID" value="PFG36765.1"/>
    <property type="molecule type" value="Genomic_DNA"/>
</dbReference>
<gene>
    <name evidence="4" type="ORF">ATL41_1504</name>
</gene>
<evidence type="ECO:0000256" key="2">
    <source>
        <dbReference type="ARBA" id="ARBA00022840"/>
    </source>
</evidence>
<feature type="domain" description="ABC transporter" evidence="3">
    <location>
        <begin position="6"/>
        <end position="231"/>
    </location>
</feature>
<dbReference type="GO" id="GO:0005524">
    <property type="term" value="F:ATP binding"/>
    <property type="evidence" value="ECO:0007669"/>
    <property type="project" value="UniProtKB-KW"/>
</dbReference>
<dbReference type="InterPro" id="IPR027417">
    <property type="entry name" value="P-loop_NTPase"/>
</dbReference>
<evidence type="ECO:0000313" key="4">
    <source>
        <dbReference type="EMBL" id="PFG36765.1"/>
    </source>
</evidence>
<evidence type="ECO:0000259" key="3">
    <source>
        <dbReference type="PROSITE" id="PS50893"/>
    </source>
</evidence>
<sequence>MTGYSVSTSGLGVSYGRTAALTDVTIDLAPDRIHGLLGRNGAGKSTLLSTIASLRAPSAGTVAVDGGDPFEDERRMEHTCLVRECGDVIGDESLKVNLDWFALARPSFDRMYAESLLDRFGLDPRKKPQALSRGQASAFGVVVGLASRSPLTMFDEVHLGMDAPSRNTFYEALLADFAEHPRTIVVSSHLISEIETMLETVTIIDQGRLLLSEEADDLRARGVTLTGPADAVDRLTAGQTVIGSRDLGPTRQATLFGDLDTAVLDRAADHGVTAGPVPLQDLFIHLTERTSRTEAHA</sequence>
<dbReference type="Proteomes" id="UP000221394">
    <property type="component" value="Unassembled WGS sequence"/>
</dbReference>
<dbReference type="AlphaFoldDB" id="A0A2A9EEQ6"/>
<reference evidence="4 5" key="1">
    <citation type="submission" date="2017-10" db="EMBL/GenBank/DDBJ databases">
        <title>Sequencing the genomes of 1000 actinobacteria strains.</title>
        <authorList>
            <person name="Klenk H.-P."/>
        </authorList>
    </citation>
    <scope>NUCLEOTIDE SEQUENCE [LARGE SCALE GENOMIC DNA]</scope>
    <source>
        <strain evidence="4 5">DSM 21574</strain>
    </source>
</reference>
<dbReference type="SMART" id="SM00382">
    <property type="entry name" value="AAA"/>
    <property type="match status" value="1"/>
</dbReference>
<evidence type="ECO:0000256" key="1">
    <source>
        <dbReference type="ARBA" id="ARBA00022741"/>
    </source>
</evidence>
<dbReference type="InterPro" id="IPR003593">
    <property type="entry name" value="AAA+_ATPase"/>
</dbReference>
<organism evidence="4 5">
    <name type="scientific">Flavimobilis soli</name>
    <dbReference type="NCBI Taxonomy" id="442709"/>
    <lineage>
        <taxon>Bacteria</taxon>
        <taxon>Bacillati</taxon>
        <taxon>Actinomycetota</taxon>
        <taxon>Actinomycetes</taxon>
        <taxon>Micrococcales</taxon>
        <taxon>Jonesiaceae</taxon>
        <taxon>Flavimobilis</taxon>
    </lineage>
</organism>
<dbReference type="Pfam" id="PF00005">
    <property type="entry name" value="ABC_tran"/>
    <property type="match status" value="1"/>
</dbReference>
<dbReference type="InterPro" id="IPR003439">
    <property type="entry name" value="ABC_transporter-like_ATP-bd"/>
</dbReference>
<proteinExistence type="predicted"/>
<dbReference type="PANTHER" id="PTHR43158">
    <property type="entry name" value="SKFA PEPTIDE EXPORT ATP-BINDING PROTEIN SKFE"/>
    <property type="match status" value="1"/>
</dbReference>
<dbReference type="Gene3D" id="3.40.50.300">
    <property type="entry name" value="P-loop containing nucleotide triphosphate hydrolases"/>
    <property type="match status" value="1"/>
</dbReference>
<keyword evidence="1" id="KW-0547">Nucleotide-binding</keyword>
<dbReference type="PROSITE" id="PS50893">
    <property type="entry name" value="ABC_TRANSPORTER_2"/>
    <property type="match status" value="1"/>
</dbReference>
<evidence type="ECO:0000313" key="5">
    <source>
        <dbReference type="Proteomes" id="UP000221394"/>
    </source>
</evidence>
<comment type="caution">
    <text evidence="4">The sequence shown here is derived from an EMBL/GenBank/DDBJ whole genome shotgun (WGS) entry which is preliminary data.</text>
</comment>
<accession>A0A2A9EEQ6</accession>
<dbReference type="GO" id="GO:0016887">
    <property type="term" value="F:ATP hydrolysis activity"/>
    <property type="evidence" value="ECO:0007669"/>
    <property type="project" value="InterPro"/>
</dbReference>
<dbReference type="OrthoDB" id="9804819at2"/>